<comment type="caution">
    <text evidence="1">The sequence shown here is derived from an EMBL/GenBank/DDBJ whole genome shotgun (WGS) entry which is preliminary data.</text>
</comment>
<dbReference type="EMBL" id="JAJKFT010000004">
    <property type="protein sequence ID" value="MCC9628910.1"/>
    <property type="molecule type" value="Genomic_DNA"/>
</dbReference>
<evidence type="ECO:0008006" key="3">
    <source>
        <dbReference type="Google" id="ProtNLM"/>
    </source>
</evidence>
<dbReference type="RefSeq" id="WP_230218416.1">
    <property type="nucleotide sequence ID" value="NZ_JAJKFT010000004.1"/>
</dbReference>
<name>A0A9X1MMD0_9BACT</name>
<organism evidence="1 2">
    <name type="scientific">Blastopirellula sediminis</name>
    <dbReference type="NCBI Taxonomy" id="2894196"/>
    <lineage>
        <taxon>Bacteria</taxon>
        <taxon>Pseudomonadati</taxon>
        <taxon>Planctomycetota</taxon>
        <taxon>Planctomycetia</taxon>
        <taxon>Pirellulales</taxon>
        <taxon>Pirellulaceae</taxon>
        <taxon>Blastopirellula</taxon>
    </lineage>
</organism>
<dbReference type="Proteomes" id="UP001139103">
    <property type="component" value="Unassembled WGS sequence"/>
</dbReference>
<gene>
    <name evidence="1" type="ORF">LOC68_10910</name>
</gene>
<evidence type="ECO:0000313" key="1">
    <source>
        <dbReference type="EMBL" id="MCC9628910.1"/>
    </source>
</evidence>
<sequence>MRERSCAEMLCVVLLNCPQLRTFLFQQFADQCGWRDLPLAELDYEIETEQAVGGKRDDLRIVGFDRQDETRPPVLLWTIEIKVQAGIHDSSRESYDEEEELGDDFAASVTQLENYDRWLEVQTVAADRKAGIVLAIPSHARHIAELVDAGKLRPRWHCLRWTDLGNWIEQRIDAGSLPLDEKVFAEHLLGFLLRYLQDPTEMSDHRIEIEDLALIRAYAQQGKACAKRIDNLVAPLLNVVGESSISFHGPLQHQRVLFGTSARSTINGVLIPSSGTSDPNLSLWAGVHKDQARLWISVHPKFPLREQVKSVAGDYLKPLQARNPAWTDIDPEDSTWHVIGISKPLAWILAEEDQAAAIAEFVRGCLEDLTQLGVTEALQLAGASDA</sequence>
<keyword evidence="2" id="KW-1185">Reference proteome</keyword>
<accession>A0A9X1MMD0</accession>
<protein>
    <recommendedName>
        <fullName evidence="3">PD-(D/E)XK nuclease family protein</fullName>
    </recommendedName>
</protein>
<proteinExistence type="predicted"/>
<evidence type="ECO:0000313" key="2">
    <source>
        <dbReference type="Proteomes" id="UP001139103"/>
    </source>
</evidence>
<reference evidence="1" key="1">
    <citation type="submission" date="2021-11" db="EMBL/GenBank/DDBJ databases">
        <title>Genome sequence.</title>
        <authorList>
            <person name="Sun Q."/>
        </authorList>
    </citation>
    <scope>NUCLEOTIDE SEQUENCE</scope>
    <source>
        <strain evidence="1">JC732</strain>
    </source>
</reference>
<dbReference type="AlphaFoldDB" id="A0A9X1MMD0"/>